<feature type="transmembrane region" description="Helical" evidence="15">
    <location>
        <begin position="245"/>
        <end position="263"/>
    </location>
</feature>
<feature type="domain" description="Neurotransmitter-gated ion-channel ligand-binding" evidence="17">
    <location>
        <begin position="57"/>
        <end position="212"/>
    </location>
</feature>
<name>A0AAD9MWW9_9ANNE</name>
<dbReference type="SUPFAM" id="SSF90112">
    <property type="entry name" value="Neurotransmitter-gated ion-channel transmembrane pore"/>
    <property type="match status" value="1"/>
</dbReference>
<evidence type="ECO:0000313" key="19">
    <source>
        <dbReference type="EMBL" id="KAK2147143.1"/>
    </source>
</evidence>
<evidence type="ECO:0000256" key="15">
    <source>
        <dbReference type="RuleBase" id="RU000687"/>
    </source>
</evidence>
<evidence type="ECO:0000256" key="6">
    <source>
        <dbReference type="ARBA" id="ARBA00023018"/>
    </source>
</evidence>
<evidence type="ECO:0000259" key="18">
    <source>
        <dbReference type="Pfam" id="PF02932"/>
    </source>
</evidence>
<dbReference type="PROSITE" id="PS00236">
    <property type="entry name" value="NEUROTR_ION_CHANNEL"/>
    <property type="match status" value="1"/>
</dbReference>
<keyword evidence="7 15" id="KW-0406">Ion transport</keyword>
<dbReference type="AlphaFoldDB" id="A0AAD9MWW9"/>
<evidence type="ECO:0000256" key="16">
    <source>
        <dbReference type="SAM" id="MobiDB-lite"/>
    </source>
</evidence>
<keyword evidence="12" id="KW-1071">Ligand-gated ion channel</keyword>
<keyword evidence="13 15" id="KW-0407">Ion channel</keyword>
<dbReference type="InterPro" id="IPR002394">
    <property type="entry name" value="Nicotinic_acetylcholine_rcpt"/>
</dbReference>
<evidence type="ECO:0000256" key="13">
    <source>
        <dbReference type="ARBA" id="ARBA00023303"/>
    </source>
</evidence>
<comment type="caution">
    <text evidence="19">The sequence shown here is derived from an EMBL/GenBank/DDBJ whole genome shotgun (WGS) entry which is preliminary data.</text>
</comment>
<dbReference type="PANTHER" id="PTHR18945">
    <property type="entry name" value="NEUROTRANSMITTER GATED ION CHANNEL"/>
    <property type="match status" value="1"/>
</dbReference>
<dbReference type="Proteomes" id="UP001208570">
    <property type="component" value="Unassembled WGS sequence"/>
</dbReference>
<evidence type="ECO:0000256" key="8">
    <source>
        <dbReference type="ARBA" id="ARBA00023136"/>
    </source>
</evidence>
<keyword evidence="10" id="KW-0675">Receptor</keyword>
<organism evidence="19 20">
    <name type="scientific">Paralvinella palmiformis</name>
    <dbReference type="NCBI Taxonomy" id="53620"/>
    <lineage>
        <taxon>Eukaryota</taxon>
        <taxon>Metazoa</taxon>
        <taxon>Spiralia</taxon>
        <taxon>Lophotrochozoa</taxon>
        <taxon>Annelida</taxon>
        <taxon>Polychaeta</taxon>
        <taxon>Sedentaria</taxon>
        <taxon>Canalipalpata</taxon>
        <taxon>Terebellida</taxon>
        <taxon>Terebelliformia</taxon>
        <taxon>Alvinellidae</taxon>
        <taxon>Paralvinella</taxon>
    </lineage>
</organism>
<keyword evidence="11" id="KW-0325">Glycoprotein</keyword>
<keyword evidence="20" id="KW-1185">Reference proteome</keyword>
<evidence type="ECO:0000256" key="12">
    <source>
        <dbReference type="ARBA" id="ARBA00023286"/>
    </source>
</evidence>
<dbReference type="Gene3D" id="1.20.58.390">
    <property type="entry name" value="Neurotransmitter-gated ion-channel transmembrane domain"/>
    <property type="match status" value="2"/>
</dbReference>
<evidence type="ECO:0000256" key="4">
    <source>
        <dbReference type="ARBA" id="ARBA00022692"/>
    </source>
</evidence>
<keyword evidence="8 15" id="KW-0472">Membrane</keyword>
<evidence type="ECO:0000256" key="2">
    <source>
        <dbReference type="ARBA" id="ARBA00022448"/>
    </source>
</evidence>
<sequence>MSVAVLSIIQIPRVDDKLWGGLWSIWEYTWGHVTEGRNSEEANSTNTGMNWIRTNNPQHWTDPHLAWNMSEYGGLKTIRIPSKRLWVPDIVLYNSVDETKPATEVFPQTNCIVSNNGYILWVVPAMIKSSCKIDITYFPFDQQNCDLKFGSWTYDGFLLNLNNILDSGDLTKFIPSGEWDLIGMPAKRNVEYYSCCEEPFVDVTYTVIIRRMPMFFTYNLVFPCVLLMGIGILVFCLPPESGEKVSLGVTVLLAMTVYQLLIAETIPPTSEVVPLIGQFFGATIFLLSLSTAMTVVVMKLHFSGEHGSRVPPWLRKLVLVCLARVVRMGKHTKDTYRTREYGCTDISGPVDLTLLNHAGALKEEPAYNMVLLNNIMPNDRSSPRHGFGSHSSSQYNHNHSDVHTMTNSKSRRDRYEPSSLSEPRDYEGSDTNTLLYELLCHVKQVNEEIHQHLTNQETEEIFKSEWRLVALILDRLLLILFFIMTCFTSIVIFVNVPNW</sequence>
<dbReference type="InterPro" id="IPR006029">
    <property type="entry name" value="Neurotrans-gated_channel_TM"/>
</dbReference>
<evidence type="ECO:0000256" key="1">
    <source>
        <dbReference type="ARBA" id="ARBA00009237"/>
    </source>
</evidence>
<accession>A0AAD9MWW9</accession>
<dbReference type="InterPro" id="IPR036719">
    <property type="entry name" value="Neuro-gated_channel_TM_sf"/>
</dbReference>
<dbReference type="InterPro" id="IPR018000">
    <property type="entry name" value="Neurotransmitter_ion_chnl_CS"/>
</dbReference>
<evidence type="ECO:0000256" key="10">
    <source>
        <dbReference type="ARBA" id="ARBA00023170"/>
    </source>
</evidence>
<evidence type="ECO:0000256" key="5">
    <source>
        <dbReference type="ARBA" id="ARBA00022989"/>
    </source>
</evidence>
<dbReference type="PRINTS" id="PR00254">
    <property type="entry name" value="NICOTINICR"/>
</dbReference>
<protein>
    <submittedName>
        <fullName evidence="19">Uncharacterized protein</fullName>
    </submittedName>
</protein>
<evidence type="ECO:0000256" key="9">
    <source>
        <dbReference type="ARBA" id="ARBA00023157"/>
    </source>
</evidence>
<dbReference type="InterPro" id="IPR038050">
    <property type="entry name" value="Neuro_actylchol_rec"/>
</dbReference>
<evidence type="ECO:0000259" key="17">
    <source>
        <dbReference type="Pfam" id="PF02931"/>
    </source>
</evidence>
<evidence type="ECO:0000256" key="3">
    <source>
        <dbReference type="ARBA" id="ARBA00022475"/>
    </source>
</evidence>
<dbReference type="SUPFAM" id="SSF63712">
    <property type="entry name" value="Nicotinic receptor ligand binding domain-like"/>
    <property type="match status" value="1"/>
</dbReference>
<feature type="domain" description="Neurotransmitter-gated ion-channel transmembrane" evidence="18">
    <location>
        <begin position="220"/>
        <end position="493"/>
    </location>
</feature>
<evidence type="ECO:0000256" key="14">
    <source>
        <dbReference type="ARBA" id="ARBA00034099"/>
    </source>
</evidence>
<dbReference type="CDD" id="cd18997">
    <property type="entry name" value="LGIC_ECD_nAChR"/>
    <property type="match status" value="1"/>
</dbReference>
<dbReference type="PRINTS" id="PR00252">
    <property type="entry name" value="NRIONCHANNEL"/>
</dbReference>
<dbReference type="FunFam" id="2.70.170.10:FF:000016">
    <property type="entry name" value="Nicotinic acetylcholine receptor subunit"/>
    <property type="match status" value="1"/>
</dbReference>
<feature type="transmembrane region" description="Helical" evidence="15">
    <location>
        <begin position="215"/>
        <end position="238"/>
    </location>
</feature>
<dbReference type="CDD" id="cd19051">
    <property type="entry name" value="LGIC_TM_cation"/>
    <property type="match status" value="1"/>
</dbReference>
<feature type="transmembrane region" description="Helical" evidence="15">
    <location>
        <begin position="476"/>
        <end position="496"/>
    </location>
</feature>
<keyword evidence="4 15" id="KW-0812">Transmembrane</keyword>
<keyword evidence="5 15" id="KW-1133">Transmembrane helix</keyword>
<dbReference type="EMBL" id="JAODUP010000568">
    <property type="protein sequence ID" value="KAK2147143.1"/>
    <property type="molecule type" value="Genomic_DNA"/>
</dbReference>
<evidence type="ECO:0000256" key="7">
    <source>
        <dbReference type="ARBA" id="ARBA00023065"/>
    </source>
</evidence>
<dbReference type="InterPro" id="IPR036734">
    <property type="entry name" value="Neur_chan_lig-bd_sf"/>
</dbReference>
<dbReference type="Gene3D" id="2.70.170.10">
    <property type="entry name" value="Neurotransmitter-gated ion-channel ligand-binding domain"/>
    <property type="match status" value="1"/>
</dbReference>
<comment type="similarity">
    <text evidence="1">Belongs to the ligand-gated ion channel (TC 1.A.9) family. Acetylcholine receptor (TC 1.A.9.1) subfamily.</text>
</comment>
<dbReference type="Pfam" id="PF02931">
    <property type="entry name" value="Neur_chan_LBD"/>
    <property type="match status" value="1"/>
</dbReference>
<comment type="subcellular location">
    <subcellularLocation>
        <location evidence="14">Synaptic cell membrane</location>
        <topology evidence="14">Multi-pass membrane protein</topology>
    </subcellularLocation>
</comment>
<dbReference type="InterPro" id="IPR006202">
    <property type="entry name" value="Neur_chan_lig-bd"/>
</dbReference>
<feature type="region of interest" description="Disordered" evidence="16">
    <location>
        <begin position="381"/>
        <end position="428"/>
    </location>
</feature>
<proteinExistence type="inferred from homology"/>
<dbReference type="FunFam" id="1.20.58.390:FF:000073">
    <property type="entry name" value="Neuronal acetylcholine receptor subunit alpha-9-II"/>
    <property type="match status" value="1"/>
</dbReference>
<reference evidence="19" key="1">
    <citation type="journal article" date="2023" name="Mol. Biol. Evol.">
        <title>Third-Generation Sequencing Reveals the Adaptive Role of the Epigenome in Three Deep-Sea Polychaetes.</title>
        <authorList>
            <person name="Perez M."/>
            <person name="Aroh O."/>
            <person name="Sun Y."/>
            <person name="Lan Y."/>
            <person name="Juniper S.K."/>
            <person name="Young C.R."/>
            <person name="Angers B."/>
            <person name="Qian P.Y."/>
        </authorList>
    </citation>
    <scope>NUCLEOTIDE SEQUENCE</scope>
    <source>
        <strain evidence="19">P08H-3</strain>
    </source>
</reference>
<dbReference type="GO" id="GO:0004888">
    <property type="term" value="F:transmembrane signaling receptor activity"/>
    <property type="evidence" value="ECO:0007669"/>
    <property type="project" value="InterPro"/>
</dbReference>
<evidence type="ECO:0000256" key="11">
    <source>
        <dbReference type="ARBA" id="ARBA00023180"/>
    </source>
</evidence>
<gene>
    <name evidence="19" type="ORF">LSH36_568g03027</name>
</gene>
<evidence type="ECO:0000313" key="20">
    <source>
        <dbReference type="Proteomes" id="UP001208570"/>
    </source>
</evidence>
<keyword evidence="6" id="KW-0770">Synapse</keyword>
<keyword evidence="9" id="KW-1015">Disulfide bond</keyword>
<dbReference type="Pfam" id="PF02932">
    <property type="entry name" value="Neur_chan_memb"/>
    <property type="match status" value="1"/>
</dbReference>
<feature type="transmembrane region" description="Helical" evidence="15">
    <location>
        <begin position="275"/>
        <end position="298"/>
    </location>
</feature>
<dbReference type="GO" id="GO:0045211">
    <property type="term" value="C:postsynaptic membrane"/>
    <property type="evidence" value="ECO:0007669"/>
    <property type="project" value="InterPro"/>
</dbReference>
<dbReference type="InterPro" id="IPR006201">
    <property type="entry name" value="Neur_channel"/>
</dbReference>
<keyword evidence="3" id="KW-1003">Cell membrane</keyword>
<dbReference type="GO" id="GO:0022848">
    <property type="term" value="F:acetylcholine-gated monoatomic cation-selective channel activity"/>
    <property type="evidence" value="ECO:0007669"/>
    <property type="project" value="InterPro"/>
</dbReference>
<keyword evidence="2 15" id="KW-0813">Transport</keyword>